<comment type="similarity">
    <text evidence="7">Belongs to the binding-protein-dependent transport system permease family.</text>
</comment>
<dbReference type="EMBL" id="JACHVY010000001">
    <property type="protein sequence ID" value="MBB2901071.1"/>
    <property type="molecule type" value="Genomic_DNA"/>
</dbReference>
<dbReference type="InterPro" id="IPR035906">
    <property type="entry name" value="MetI-like_sf"/>
</dbReference>
<feature type="transmembrane region" description="Helical" evidence="7">
    <location>
        <begin position="131"/>
        <end position="152"/>
    </location>
</feature>
<comment type="subcellular location">
    <subcellularLocation>
        <location evidence="1 7">Cell membrane</location>
        <topology evidence="1 7">Multi-pass membrane protein</topology>
    </subcellularLocation>
</comment>
<dbReference type="InterPro" id="IPR000515">
    <property type="entry name" value="MetI-like"/>
</dbReference>
<dbReference type="CDD" id="cd06261">
    <property type="entry name" value="TM_PBP2"/>
    <property type="match status" value="1"/>
</dbReference>
<reference evidence="10 11" key="2">
    <citation type="submission" date="2020-08" db="EMBL/GenBank/DDBJ databases">
        <authorList>
            <person name="Partida-Martinez L."/>
            <person name="Huntemann M."/>
            <person name="Clum A."/>
            <person name="Wang J."/>
            <person name="Palaniappan K."/>
            <person name="Ritter S."/>
            <person name="Chen I.-M."/>
            <person name="Stamatis D."/>
            <person name="Reddy T."/>
            <person name="O'Malley R."/>
            <person name="Daum C."/>
            <person name="Shapiro N."/>
            <person name="Ivanova N."/>
            <person name="Kyrpides N."/>
            <person name="Woyke T."/>
        </authorList>
    </citation>
    <scope>NUCLEOTIDE SEQUENCE [LARGE SCALE GENOMIC DNA]</scope>
    <source>
        <strain evidence="10 11">AS2.23</strain>
    </source>
</reference>
<dbReference type="PROSITE" id="PS50928">
    <property type="entry name" value="ABC_TM1"/>
    <property type="match status" value="1"/>
</dbReference>
<evidence type="ECO:0000256" key="6">
    <source>
        <dbReference type="ARBA" id="ARBA00023136"/>
    </source>
</evidence>
<dbReference type="GO" id="GO:0055085">
    <property type="term" value="P:transmembrane transport"/>
    <property type="evidence" value="ECO:0007669"/>
    <property type="project" value="InterPro"/>
</dbReference>
<feature type="transmembrane region" description="Helical" evidence="7">
    <location>
        <begin position="207"/>
        <end position="228"/>
    </location>
</feature>
<keyword evidence="3" id="KW-1003">Cell membrane</keyword>
<protein>
    <submittedName>
        <fullName evidence="10">sn-glycerol 3-phosphate transport system permease protein</fullName>
    </submittedName>
</protein>
<evidence type="ECO:0000256" key="5">
    <source>
        <dbReference type="ARBA" id="ARBA00022989"/>
    </source>
</evidence>
<dbReference type="Gene3D" id="1.10.3720.10">
    <property type="entry name" value="MetI-like"/>
    <property type="match status" value="1"/>
</dbReference>
<evidence type="ECO:0000256" key="4">
    <source>
        <dbReference type="ARBA" id="ARBA00022692"/>
    </source>
</evidence>
<evidence type="ECO:0000256" key="8">
    <source>
        <dbReference type="SAM" id="MobiDB-lite"/>
    </source>
</evidence>
<sequence length="301" mass="32778">MSVDAPRKAPGGAGRVPAPRGARPPAGEPRRRVDVVGYACLVVAGLVMVVPLLWMLLASFKQRDEIYTIPTRWLPEALHWPNYADVFATVPFAHFLLNSLVTTVLGAGFKVVLGLMCAYALVFVEFPGKRFVFLLVLAALMVPPQVTLIPNYTLTAQLGWLNSYQGIILPGLASSLGTFLFRQHFLTFPVSVLEAATLDGAGHWRRLWQFVVPLSAPTVSAVALVSVVSEWNQYLWPLLVTDDADMMTLPVGLTLLQNNDGITNWGVLMAGTVLVMLPILLVFVFFQRRLVAGLAAGALAN</sequence>
<evidence type="ECO:0000313" key="11">
    <source>
        <dbReference type="Proteomes" id="UP000533269"/>
    </source>
</evidence>
<feature type="transmembrane region" description="Helical" evidence="7">
    <location>
        <begin position="103"/>
        <end position="124"/>
    </location>
</feature>
<dbReference type="AlphaFoldDB" id="A0A7W4TLE1"/>
<dbReference type="PANTHER" id="PTHR43744">
    <property type="entry name" value="ABC TRANSPORTER PERMEASE PROTEIN MG189-RELATED-RELATED"/>
    <property type="match status" value="1"/>
</dbReference>
<accession>A0A7W4TLE1</accession>
<keyword evidence="2 7" id="KW-0813">Transport</keyword>
<dbReference type="RefSeq" id="WP_012085391.1">
    <property type="nucleotide sequence ID" value="NZ_JACHVY010000001.1"/>
</dbReference>
<name>A0A7W4TLE1_KINRA</name>
<keyword evidence="6 7" id="KW-0472">Membrane</keyword>
<evidence type="ECO:0000313" key="10">
    <source>
        <dbReference type="EMBL" id="MBB2901071.1"/>
    </source>
</evidence>
<dbReference type="OMA" id="FNRYFIQ"/>
<feature type="transmembrane region" description="Helical" evidence="7">
    <location>
        <begin position="265"/>
        <end position="286"/>
    </location>
</feature>
<evidence type="ECO:0000256" key="2">
    <source>
        <dbReference type="ARBA" id="ARBA00022448"/>
    </source>
</evidence>
<feature type="compositionally biased region" description="Low complexity" evidence="8">
    <location>
        <begin position="15"/>
        <end position="25"/>
    </location>
</feature>
<organism evidence="10 11">
    <name type="scientific">Kineococcus radiotolerans</name>
    <dbReference type="NCBI Taxonomy" id="131568"/>
    <lineage>
        <taxon>Bacteria</taxon>
        <taxon>Bacillati</taxon>
        <taxon>Actinomycetota</taxon>
        <taxon>Actinomycetes</taxon>
        <taxon>Kineosporiales</taxon>
        <taxon>Kineosporiaceae</taxon>
        <taxon>Kineococcus</taxon>
    </lineage>
</organism>
<proteinExistence type="inferred from homology"/>
<feature type="transmembrane region" description="Helical" evidence="7">
    <location>
        <begin position="35"/>
        <end position="57"/>
    </location>
</feature>
<dbReference type="SUPFAM" id="SSF161098">
    <property type="entry name" value="MetI-like"/>
    <property type="match status" value="1"/>
</dbReference>
<reference evidence="10 11" key="1">
    <citation type="submission" date="2020-08" db="EMBL/GenBank/DDBJ databases">
        <title>The Agave Microbiome: Exploring the role of microbial communities in plant adaptations to desert environments.</title>
        <authorList>
            <person name="Partida-Martinez L.P."/>
        </authorList>
    </citation>
    <scope>NUCLEOTIDE SEQUENCE [LARGE SCALE GENOMIC DNA]</scope>
    <source>
        <strain evidence="10 11">AS2.23</strain>
    </source>
</reference>
<keyword evidence="4 7" id="KW-0812">Transmembrane</keyword>
<evidence type="ECO:0000256" key="1">
    <source>
        <dbReference type="ARBA" id="ARBA00004651"/>
    </source>
</evidence>
<evidence type="ECO:0000256" key="7">
    <source>
        <dbReference type="RuleBase" id="RU363032"/>
    </source>
</evidence>
<evidence type="ECO:0000259" key="9">
    <source>
        <dbReference type="PROSITE" id="PS50928"/>
    </source>
</evidence>
<dbReference type="PANTHER" id="PTHR43744:SF13">
    <property type="entry name" value="SN-GLYCEROL-3-PHOSPHATE TRANSPORT INTEGRAL MEMBRANE PROTEIN ABC TRANSPORTER UGPE-RELATED"/>
    <property type="match status" value="1"/>
</dbReference>
<comment type="caution">
    <text evidence="10">The sequence shown here is derived from an EMBL/GenBank/DDBJ whole genome shotgun (WGS) entry which is preliminary data.</text>
</comment>
<feature type="domain" description="ABC transmembrane type-1" evidence="9">
    <location>
        <begin position="96"/>
        <end position="286"/>
    </location>
</feature>
<feature type="transmembrane region" description="Helical" evidence="7">
    <location>
        <begin position="164"/>
        <end position="181"/>
    </location>
</feature>
<evidence type="ECO:0000256" key="3">
    <source>
        <dbReference type="ARBA" id="ARBA00022475"/>
    </source>
</evidence>
<dbReference type="GO" id="GO:0005886">
    <property type="term" value="C:plasma membrane"/>
    <property type="evidence" value="ECO:0007669"/>
    <property type="project" value="UniProtKB-SubCell"/>
</dbReference>
<dbReference type="Proteomes" id="UP000533269">
    <property type="component" value="Unassembled WGS sequence"/>
</dbReference>
<feature type="region of interest" description="Disordered" evidence="8">
    <location>
        <begin position="1"/>
        <end position="29"/>
    </location>
</feature>
<keyword evidence="5 7" id="KW-1133">Transmembrane helix</keyword>
<gene>
    <name evidence="10" type="ORF">FHR75_001859</name>
</gene>
<dbReference type="Pfam" id="PF00528">
    <property type="entry name" value="BPD_transp_1"/>
    <property type="match status" value="1"/>
</dbReference>